<keyword evidence="5" id="KW-0670">Pyruvate</keyword>
<dbReference type="PANTHER" id="PTHR43537">
    <property type="entry name" value="TRANSCRIPTIONAL REGULATOR, GNTR FAMILY"/>
    <property type="match status" value="1"/>
</dbReference>
<dbReference type="Gene3D" id="1.20.120.530">
    <property type="entry name" value="GntR ligand-binding domain-like"/>
    <property type="match status" value="1"/>
</dbReference>
<dbReference type="InterPro" id="IPR036390">
    <property type="entry name" value="WH_DNA-bd_sf"/>
</dbReference>
<comment type="caution">
    <text evidence="5">The sequence shown here is derived from an EMBL/GenBank/DDBJ whole genome shotgun (WGS) entry which is preliminary data.</text>
</comment>
<dbReference type="AlphaFoldDB" id="A0A4R6VDF2"/>
<accession>A0A4R6VDF2</accession>
<dbReference type="RefSeq" id="WP_133573976.1">
    <property type="nucleotide sequence ID" value="NZ_SNYR01000004.1"/>
</dbReference>
<dbReference type="SMART" id="SM00895">
    <property type="entry name" value="FCD"/>
    <property type="match status" value="1"/>
</dbReference>
<protein>
    <submittedName>
        <fullName evidence="5">GntR family transcriptional repressor for pyruvate dehydrogenase complex</fullName>
    </submittedName>
</protein>
<dbReference type="Pfam" id="PF00392">
    <property type="entry name" value="GntR"/>
    <property type="match status" value="1"/>
</dbReference>
<dbReference type="Gene3D" id="1.10.10.10">
    <property type="entry name" value="Winged helix-like DNA-binding domain superfamily/Winged helix DNA-binding domain"/>
    <property type="match status" value="1"/>
</dbReference>
<evidence type="ECO:0000313" key="5">
    <source>
        <dbReference type="EMBL" id="TDQ60489.1"/>
    </source>
</evidence>
<dbReference type="PANTHER" id="PTHR43537:SF44">
    <property type="entry name" value="GNTR FAMILY REGULATORY PROTEIN"/>
    <property type="match status" value="1"/>
</dbReference>
<dbReference type="EMBL" id="SNYR01000004">
    <property type="protein sequence ID" value="TDQ60489.1"/>
    <property type="molecule type" value="Genomic_DNA"/>
</dbReference>
<gene>
    <name evidence="5" type="ORF">ATL17_3378</name>
</gene>
<keyword evidence="6" id="KW-1185">Reference proteome</keyword>
<dbReference type="GO" id="GO:0003700">
    <property type="term" value="F:DNA-binding transcription factor activity"/>
    <property type="evidence" value="ECO:0007669"/>
    <property type="project" value="InterPro"/>
</dbReference>
<feature type="domain" description="HTH gntR-type" evidence="4">
    <location>
        <begin position="14"/>
        <end position="82"/>
    </location>
</feature>
<dbReference type="InterPro" id="IPR000524">
    <property type="entry name" value="Tscrpt_reg_HTH_GntR"/>
</dbReference>
<keyword evidence="3" id="KW-0804">Transcription</keyword>
<dbReference type="SUPFAM" id="SSF48008">
    <property type="entry name" value="GntR ligand-binding domain-like"/>
    <property type="match status" value="1"/>
</dbReference>
<dbReference type="PRINTS" id="PR00035">
    <property type="entry name" value="HTHGNTR"/>
</dbReference>
<dbReference type="SUPFAM" id="SSF46785">
    <property type="entry name" value="Winged helix' DNA-binding domain"/>
    <property type="match status" value="1"/>
</dbReference>
<reference evidence="5 6" key="1">
    <citation type="submission" date="2019-03" db="EMBL/GenBank/DDBJ databases">
        <title>Genomic Encyclopedia of Type Strains, Phase III (KMG-III): the genomes of soil and plant-associated and newly described type strains.</title>
        <authorList>
            <person name="Whitman W."/>
        </authorList>
    </citation>
    <scope>NUCLEOTIDE SEQUENCE [LARGE SCALE GENOMIC DNA]</scope>
    <source>
        <strain evidence="5 6">CGMCC 1.7002</strain>
    </source>
</reference>
<evidence type="ECO:0000259" key="4">
    <source>
        <dbReference type="PROSITE" id="PS50949"/>
    </source>
</evidence>
<keyword evidence="1" id="KW-0805">Transcription regulation</keyword>
<dbReference type="Pfam" id="PF07729">
    <property type="entry name" value="FCD"/>
    <property type="match status" value="1"/>
</dbReference>
<name>A0A4R6VDF2_9HYPH</name>
<organism evidence="5 6">
    <name type="scientific">Maritalea mobilis</name>
    <dbReference type="NCBI Taxonomy" id="483324"/>
    <lineage>
        <taxon>Bacteria</taxon>
        <taxon>Pseudomonadati</taxon>
        <taxon>Pseudomonadota</taxon>
        <taxon>Alphaproteobacteria</taxon>
        <taxon>Hyphomicrobiales</taxon>
        <taxon>Devosiaceae</taxon>
        <taxon>Maritalea</taxon>
    </lineage>
</organism>
<keyword evidence="2" id="KW-0238">DNA-binding</keyword>
<proteinExistence type="predicted"/>
<dbReference type="InterPro" id="IPR008920">
    <property type="entry name" value="TF_FadR/GntR_C"/>
</dbReference>
<dbReference type="CDD" id="cd07377">
    <property type="entry name" value="WHTH_GntR"/>
    <property type="match status" value="1"/>
</dbReference>
<dbReference type="Proteomes" id="UP000295391">
    <property type="component" value="Unassembled WGS sequence"/>
</dbReference>
<evidence type="ECO:0000256" key="2">
    <source>
        <dbReference type="ARBA" id="ARBA00023125"/>
    </source>
</evidence>
<dbReference type="SMART" id="SM00345">
    <property type="entry name" value="HTH_GNTR"/>
    <property type="match status" value="1"/>
</dbReference>
<dbReference type="OrthoDB" id="9028214at2"/>
<evidence type="ECO:0000256" key="1">
    <source>
        <dbReference type="ARBA" id="ARBA00023015"/>
    </source>
</evidence>
<evidence type="ECO:0000313" key="6">
    <source>
        <dbReference type="Proteomes" id="UP000295391"/>
    </source>
</evidence>
<dbReference type="InterPro" id="IPR036388">
    <property type="entry name" value="WH-like_DNA-bd_sf"/>
</dbReference>
<dbReference type="PROSITE" id="PS50949">
    <property type="entry name" value="HTH_GNTR"/>
    <property type="match status" value="1"/>
</dbReference>
<evidence type="ECO:0000256" key="3">
    <source>
        <dbReference type="ARBA" id="ARBA00023163"/>
    </source>
</evidence>
<dbReference type="InterPro" id="IPR011711">
    <property type="entry name" value="GntR_C"/>
</dbReference>
<dbReference type="GO" id="GO:0003677">
    <property type="term" value="F:DNA binding"/>
    <property type="evidence" value="ECO:0007669"/>
    <property type="project" value="UniProtKB-KW"/>
</dbReference>
<sequence>MALKDIEHQQKDQRRAADVIADALIDEIRQGVIALDAAIPTERELCERFSASRPTVREALAQMQMRGYVETGSGRRPRAMRPSIQTVLQTTGMHLREILGDAESGAHLEQMRQFIEAGAAREAALKADNVQITKLQAALEDNFKSIGTAQFAETDIAFHRAIVSVLGNPIILKLHDMFVSALLAGRAPTDDPKRYDMMAYEEHRAIYQAILDGDVVTATNITDRHLARSYRARLSVPQTTLNDHQTELAAKGLT</sequence>